<evidence type="ECO:0000313" key="3">
    <source>
        <dbReference type="Proteomes" id="UP000251889"/>
    </source>
</evidence>
<dbReference type="AlphaFoldDB" id="A0A364Y7F2"/>
<reference evidence="2 3" key="1">
    <citation type="submission" date="2018-06" db="EMBL/GenBank/DDBJ databases">
        <title>Chryseolinea flavus sp. nov., a member of the phylum Bacteroidetes isolated from soil.</title>
        <authorList>
            <person name="Li Y."/>
            <person name="Wang J."/>
        </authorList>
    </citation>
    <scope>NUCLEOTIDE SEQUENCE [LARGE SCALE GENOMIC DNA]</scope>
    <source>
        <strain evidence="2 3">SDU1-6</strain>
    </source>
</reference>
<keyword evidence="1" id="KW-1133">Transmembrane helix</keyword>
<accession>A0A364Y7F2</accession>
<evidence type="ECO:0000256" key="1">
    <source>
        <dbReference type="SAM" id="Phobius"/>
    </source>
</evidence>
<feature type="transmembrane region" description="Helical" evidence="1">
    <location>
        <begin position="7"/>
        <end position="27"/>
    </location>
</feature>
<comment type="caution">
    <text evidence="2">The sequence shown here is derived from an EMBL/GenBank/DDBJ whole genome shotgun (WGS) entry which is preliminary data.</text>
</comment>
<name>A0A364Y7F2_9BACT</name>
<keyword evidence="1" id="KW-0812">Transmembrane</keyword>
<proteinExistence type="predicted"/>
<keyword evidence="3" id="KW-1185">Reference proteome</keyword>
<keyword evidence="1" id="KW-0472">Membrane</keyword>
<dbReference type="PROSITE" id="PS51257">
    <property type="entry name" value="PROKAR_LIPOPROTEIN"/>
    <property type="match status" value="1"/>
</dbReference>
<feature type="transmembrane region" description="Helical" evidence="1">
    <location>
        <begin position="73"/>
        <end position="95"/>
    </location>
</feature>
<evidence type="ECO:0000313" key="2">
    <source>
        <dbReference type="EMBL" id="RAW02191.1"/>
    </source>
</evidence>
<protein>
    <submittedName>
        <fullName evidence="2">Uncharacterized protein</fullName>
    </submittedName>
</protein>
<organism evidence="2 3">
    <name type="scientific">Pseudochryseolinea flava</name>
    <dbReference type="NCBI Taxonomy" id="2059302"/>
    <lineage>
        <taxon>Bacteria</taxon>
        <taxon>Pseudomonadati</taxon>
        <taxon>Bacteroidota</taxon>
        <taxon>Cytophagia</taxon>
        <taxon>Cytophagales</taxon>
        <taxon>Fulvivirgaceae</taxon>
        <taxon>Pseudochryseolinea</taxon>
    </lineage>
</organism>
<gene>
    <name evidence="2" type="ORF">DQQ10_06520</name>
</gene>
<feature type="transmembrane region" description="Helical" evidence="1">
    <location>
        <begin position="33"/>
        <end position="52"/>
    </location>
</feature>
<sequence length="99" mass="11347">MKYLYPYRNIALPASAVTTMACLTLWQHPTLSVIFYLIWCKVIALIGLLTYIHFFRGAQIIFFMNIGIGRNGFYFSMVCIDLLLFIVSTVVVLFIKQGV</sequence>
<dbReference type="EMBL" id="QMFY01000002">
    <property type="protein sequence ID" value="RAW02191.1"/>
    <property type="molecule type" value="Genomic_DNA"/>
</dbReference>
<dbReference type="RefSeq" id="WP_112746014.1">
    <property type="nucleotide sequence ID" value="NZ_QMFY01000002.1"/>
</dbReference>
<dbReference type="Proteomes" id="UP000251889">
    <property type="component" value="Unassembled WGS sequence"/>
</dbReference>